<feature type="domain" description="U3 small nucleolar RNA-associated protein 6 homolog C-terminal" evidence="7">
    <location>
        <begin position="359"/>
        <end position="473"/>
    </location>
</feature>
<evidence type="ECO:0000259" key="7">
    <source>
        <dbReference type="Pfam" id="PF24892"/>
    </source>
</evidence>
<dbReference type="GO" id="GO:0030515">
    <property type="term" value="F:snoRNA binding"/>
    <property type="evidence" value="ECO:0007669"/>
    <property type="project" value="InterPro"/>
</dbReference>
<proteinExistence type="inferred from homology"/>
<evidence type="ECO:0000313" key="9">
    <source>
        <dbReference type="Proteomes" id="UP001501940"/>
    </source>
</evidence>
<dbReference type="Pfam" id="PF24892">
    <property type="entry name" value="UTP6_C"/>
    <property type="match status" value="2"/>
</dbReference>
<keyword evidence="5" id="KW-0539">Nucleus</keyword>
<comment type="subcellular location">
    <subcellularLocation>
        <location evidence="1">Nucleus</location>
        <location evidence="1">Nucleolus</location>
    </subcellularLocation>
</comment>
<reference evidence="8 9" key="1">
    <citation type="submission" date="2022-01" db="EMBL/GenBank/DDBJ databases">
        <title>A chromosome-scale genome assembly of the false clownfish, Amphiprion ocellaris.</title>
        <authorList>
            <person name="Ryu T."/>
        </authorList>
    </citation>
    <scope>NUCLEOTIDE SEQUENCE [LARGE SCALE GENOMIC DNA]</scope>
</reference>
<sequence length="493" mass="57971">MAEIVQQRIEDRIPELEQLERVGLFTKKEVKSIIKRVTALEYKLTRLIVNKEDFIAYIQYEINVLELIKKRRAHIHYQFKREEIEYPIIHRINSTFRRATNKWKDDVQLWLSHVAFCKKWATKGQISKVFSSMLAIHPDKPALWIMAAKSELEDRNSSESARHLFLRSLRFHPNNQKVYQEYFRMELLHSEKLRKQQKDLEKAEMDLVSVKQSECKQKCKSNTYIHREAAFVISLLNIAAIFDFTKELQDTILQDLQTNYTEDSFTWDFMAKRELEAPGAGEELQTAKGRASDINRREERCCQVYEEGVKSLNSESMWTCYVAFCLERLKRKTNVQELKEKVSDSPLTLQTVCSLVCSQRGLLSAVAAVAMETKESYLDWSYSTGGYKKARKTFTSLQENRPLSKAFFTRMIQIEKEQETPKMHNLRDCYERVLQEFGTTDDDLWLQYIQEELGPLGQPENCGKIHWRAMKFLEGESVERFTSKYTLLQTGHL</sequence>
<dbReference type="Pfam" id="PF08640">
    <property type="entry name" value="U3_assoc_6"/>
    <property type="match status" value="1"/>
</dbReference>
<evidence type="ECO:0008006" key="10">
    <source>
        <dbReference type="Google" id="ProtNLM"/>
    </source>
</evidence>
<dbReference type="GeneTree" id="ENSGT00390000016493"/>
<dbReference type="InterPro" id="IPR011990">
    <property type="entry name" value="TPR-like_helical_dom_sf"/>
</dbReference>
<feature type="domain" description="U3 small nucleolar RNA-associated protein 6 N-terminal" evidence="6">
    <location>
        <begin position="9"/>
        <end position="91"/>
    </location>
</feature>
<feature type="domain" description="U3 small nucleolar RNA-associated protein 6 homolog C-terminal" evidence="7">
    <location>
        <begin position="299"/>
        <end position="347"/>
    </location>
</feature>
<accession>A0AAQ6A5X3</accession>
<evidence type="ECO:0000256" key="4">
    <source>
        <dbReference type="ARBA" id="ARBA00022737"/>
    </source>
</evidence>
<dbReference type="InterPro" id="IPR013949">
    <property type="entry name" value="Utp6"/>
</dbReference>
<dbReference type="GO" id="GO:0000462">
    <property type="term" value="P:maturation of SSU-rRNA from tricistronic rRNA transcript (SSU-rRNA, 5.8S rRNA, LSU-rRNA)"/>
    <property type="evidence" value="ECO:0007669"/>
    <property type="project" value="InterPro"/>
</dbReference>
<dbReference type="InterPro" id="IPR003107">
    <property type="entry name" value="HAT"/>
</dbReference>
<evidence type="ECO:0000256" key="5">
    <source>
        <dbReference type="ARBA" id="ARBA00023242"/>
    </source>
</evidence>
<reference evidence="8" key="3">
    <citation type="submission" date="2025-09" db="UniProtKB">
        <authorList>
            <consortium name="Ensembl"/>
        </authorList>
    </citation>
    <scope>IDENTIFICATION</scope>
</reference>
<dbReference type="PANTHER" id="PTHR23271:SF1">
    <property type="entry name" value="U3 SMALL NUCLEOLAR RNA-ASSOCIATED PROTEIN 6 HOMOLOG"/>
    <property type="match status" value="1"/>
</dbReference>
<dbReference type="InterPro" id="IPR055347">
    <property type="entry name" value="UTP6_N"/>
</dbReference>
<dbReference type="GO" id="GO:0034388">
    <property type="term" value="C:Pwp2p-containing subcomplex of 90S preribosome"/>
    <property type="evidence" value="ECO:0007669"/>
    <property type="project" value="TreeGrafter"/>
</dbReference>
<gene>
    <name evidence="8" type="primary">UTP6</name>
</gene>
<name>A0AAQ6A5X3_AMPOC</name>
<evidence type="ECO:0000256" key="2">
    <source>
        <dbReference type="ARBA" id="ARBA00010734"/>
    </source>
</evidence>
<evidence type="ECO:0000256" key="3">
    <source>
        <dbReference type="ARBA" id="ARBA00022552"/>
    </source>
</evidence>
<dbReference type="SMART" id="SM00386">
    <property type="entry name" value="HAT"/>
    <property type="match status" value="5"/>
</dbReference>
<dbReference type="Gene3D" id="1.25.40.10">
    <property type="entry name" value="Tetratricopeptide repeat domain"/>
    <property type="match status" value="2"/>
</dbReference>
<reference evidence="8" key="2">
    <citation type="submission" date="2025-08" db="UniProtKB">
        <authorList>
            <consortium name="Ensembl"/>
        </authorList>
    </citation>
    <scope>IDENTIFICATION</scope>
</reference>
<evidence type="ECO:0000256" key="1">
    <source>
        <dbReference type="ARBA" id="ARBA00004604"/>
    </source>
</evidence>
<evidence type="ECO:0000259" key="6">
    <source>
        <dbReference type="Pfam" id="PF08640"/>
    </source>
</evidence>
<dbReference type="SUPFAM" id="SSF48452">
    <property type="entry name" value="TPR-like"/>
    <property type="match status" value="2"/>
</dbReference>
<evidence type="ECO:0000313" key="8">
    <source>
        <dbReference type="Ensembl" id="ENSAOCP00000072457.1"/>
    </source>
</evidence>
<protein>
    <recommendedName>
        <fullName evidence="10">UTP6 small subunit processome component</fullName>
    </recommendedName>
</protein>
<dbReference type="Proteomes" id="UP001501940">
    <property type="component" value="Chromosome 4"/>
</dbReference>
<comment type="similarity">
    <text evidence="2">Belongs to the UTP6 family.</text>
</comment>
<organism evidence="8 9">
    <name type="scientific">Amphiprion ocellaris</name>
    <name type="common">Clown anemonefish</name>
    <dbReference type="NCBI Taxonomy" id="80972"/>
    <lineage>
        <taxon>Eukaryota</taxon>
        <taxon>Metazoa</taxon>
        <taxon>Chordata</taxon>
        <taxon>Craniata</taxon>
        <taxon>Vertebrata</taxon>
        <taxon>Euteleostomi</taxon>
        <taxon>Actinopterygii</taxon>
        <taxon>Neopterygii</taxon>
        <taxon>Teleostei</taxon>
        <taxon>Neoteleostei</taxon>
        <taxon>Acanthomorphata</taxon>
        <taxon>Ovalentaria</taxon>
        <taxon>Pomacentridae</taxon>
        <taxon>Amphiprion</taxon>
    </lineage>
</organism>
<keyword evidence="4" id="KW-0677">Repeat</keyword>
<dbReference type="PANTHER" id="PTHR23271">
    <property type="entry name" value="HEPATOCELLULAR CARCINOMA-ASSOCIATED ANTIGEN 66"/>
    <property type="match status" value="1"/>
</dbReference>
<dbReference type="AlphaFoldDB" id="A0AAQ6A5X3"/>
<keyword evidence="9" id="KW-1185">Reference proteome</keyword>
<dbReference type="GO" id="GO:0032040">
    <property type="term" value="C:small-subunit processome"/>
    <property type="evidence" value="ECO:0007669"/>
    <property type="project" value="TreeGrafter"/>
</dbReference>
<dbReference type="Ensembl" id="ENSAOCT00000084862.1">
    <property type="protein sequence ID" value="ENSAOCP00000072457.1"/>
    <property type="gene ID" value="ENSAOCG00000016812.2"/>
</dbReference>
<dbReference type="InterPro" id="IPR056907">
    <property type="entry name" value="UTP6_C"/>
</dbReference>
<keyword evidence="3" id="KW-0698">rRNA processing</keyword>